<dbReference type="InterPro" id="IPR037401">
    <property type="entry name" value="SnoaL-like"/>
</dbReference>
<feature type="region of interest" description="Disordered" evidence="1">
    <location>
        <begin position="125"/>
        <end position="152"/>
    </location>
</feature>
<dbReference type="Gene3D" id="3.10.450.50">
    <property type="match status" value="1"/>
</dbReference>
<dbReference type="Pfam" id="PF12680">
    <property type="entry name" value="SnoaL_2"/>
    <property type="match status" value="1"/>
</dbReference>
<evidence type="ECO:0000256" key="1">
    <source>
        <dbReference type="SAM" id="MobiDB-lite"/>
    </source>
</evidence>
<evidence type="ECO:0000313" key="3">
    <source>
        <dbReference type="EMBL" id="MFC5748463.1"/>
    </source>
</evidence>
<comment type="caution">
    <text evidence="3">The sequence shown here is derived from an EMBL/GenBank/DDBJ whole genome shotgun (WGS) entry which is preliminary data.</text>
</comment>
<reference evidence="4" key="1">
    <citation type="journal article" date="2019" name="Int. J. Syst. Evol. Microbiol.">
        <title>The Global Catalogue of Microorganisms (GCM) 10K type strain sequencing project: providing services to taxonomists for standard genome sequencing and annotation.</title>
        <authorList>
            <consortium name="The Broad Institute Genomics Platform"/>
            <consortium name="The Broad Institute Genome Sequencing Center for Infectious Disease"/>
            <person name="Wu L."/>
            <person name="Ma J."/>
        </authorList>
    </citation>
    <scope>NUCLEOTIDE SEQUENCE [LARGE SCALE GENOMIC DNA]</scope>
    <source>
        <strain evidence="4">KCTC 42087</strain>
    </source>
</reference>
<evidence type="ECO:0000313" key="4">
    <source>
        <dbReference type="Proteomes" id="UP001596074"/>
    </source>
</evidence>
<name>A0ABW1A4A1_9ACTN</name>
<dbReference type="RefSeq" id="WP_378284125.1">
    <property type="nucleotide sequence ID" value="NZ_JBHSON010000032.1"/>
</dbReference>
<accession>A0ABW1A4A1</accession>
<feature type="domain" description="SnoaL-like" evidence="2">
    <location>
        <begin position="19"/>
        <end position="115"/>
    </location>
</feature>
<proteinExistence type="predicted"/>
<dbReference type="Proteomes" id="UP001596074">
    <property type="component" value="Unassembled WGS sequence"/>
</dbReference>
<organism evidence="3 4">
    <name type="scientific">Actinomadura rugatobispora</name>
    <dbReference type="NCBI Taxonomy" id="1994"/>
    <lineage>
        <taxon>Bacteria</taxon>
        <taxon>Bacillati</taxon>
        <taxon>Actinomycetota</taxon>
        <taxon>Actinomycetes</taxon>
        <taxon>Streptosporangiales</taxon>
        <taxon>Thermomonosporaceae</taxon>
        <taxon>Actinomadura</taxon>
    </lineage>
</organism>
<dbReference type="EMBL" id="JBHSON010000032">
    <property type="protein sequence ID" value="MFC5748463.1"/>
    <property type="molecule type" value="Genomic_DNA"/>
</dbReference>
<evidence type="ECO:0000259" key="2">
    <source>
        <dbReference type="Pfam" id="PF12680"/>
    </source>
</evidence>
<sequence>MKSVDGLHPLAALLRRYAFAYTAAHDFSVCKEIMVDDYLLRMGEFEIRGRDDQYIPATQRQYRQYPGLGFTVHELVLGEDRAALHFTEHGWSALHGGYASWQGVSLYRWDGKRLRECRVEQDYHGRRTQQRRGEAYPVRPAGLDPWTGRPAAPDTDAETIARRWLTGGGVLDAPVGSLDDEHDAAPQRVMLNAPRTRVLSLFTAGERVAFHVVVQGSYAGGLDECDRLLDRPASLYVSGLLTVRDGVVSEVRAITDRLAAERRLTAGAS</sequence>
<gene>
    <name evidence="3" type="ORF">ACFPZN_22840</name>
</gene>
<dbReference type="InterPro" id="IPR032710">
    <property type="entry name" value="NTF2-like_dom_sf"/>
</dbReference>
<protein>
    <submittedName>
        <fullName evidence="3">Nuclear transport factor 2 family protein</fullName>
    </submittedName>
</protein>
<dbReference type="SUPFAM" id="SSF54427">
    <property type="entry name" value="NTF2-like"/>
    <property type="match status" value="1"/>
</dbReference>
<keyword evidence="4" id="KW-1185">Reference proteome</keyword>